<evidence type="ECO:0000259" key="1">
    <source>
        <dbReference type="Pfam" id="PF13304"/>
    </source>
</evidence>
<feature type="domain" description="ATPase AAA-type core" evidence="1">
    <location>
        <begin position="37"/>
        <end position="404"/>
    </location>
</feature>
<keyword evidence="3" id="KW-1185">Reference proteome</keyword>
<organism evidence="2 3">
    <name type="scientific">Aequorivita vladivostokensis</name>
    <dbReference type="NCBI Taxonomy" id="171194"/>
    <lineage>
        <taxon>Bacteria</taxon>
        <taxon>Pseudomonadati</taxon>
        <taxon>Bacteroidota</taxon>
        <taxon>Flavobacteriia</taxon>
        <taxon>Flavobacteriales</taxon>
        <taxon>Flavobacteriaceae</taxon>
        <taxon>Aequorivita</taxon>
    </lineage>
</organism>
<proteinExistence type="predicted"/>
<dbReference type="InterPro" id="IPR027417">
    <property type="entry name" value="P-loop_NTPase"/>
</dbReference>
<sequence>MYKIISIQFYNHPVLGNHNISLADPGEESRSAYISLIIGGNGTGKTKTLIAISEILNYIDDFDPFSKSQLDFTFKIDILNNKTRSIFDNINSRLSLNDDAVLFGFEKQQFLPKRLIANAYTFNDDFPFSKKTDFYVYGGLRTASNNIFINKPIETIFKNLSKIINKENQVILLDRVFDELFLKKRITVFYAKRPNYNKLFKNKEILPLLVEITSNQNSNPNELQIEKFRMLLEKFISQNNKTKKFGDESILRFINDNNSVRDLLNLLINLFDKETIDGRSLTLDFKFEYNWTETKDDEQNAKFKEHFKHFKFLSDLDVASFDSFEVYRDVFYDFQKASSGEIHMLHIVSSIIANIEPNSVVIIDEPEISLHPNWQNKLIHTLKPIIEVFKDSHFIIASHSHFIVSDLDHKNSSITSLKRDVNNGDLIVKNLEMIDTEGWSAEQILFEIFEMPTDRNYYLSLKVQEILDEMSKTNPDHKKISDAQEELRKYNFDNLHRQDPFYKVLKTVIANDLEA</sequence>
<comment type="caution">
    <text evidence="2">The sequence shown here is derived from an EMBL/GenBank/DDBJ whole genome shotgun (WGS) entry which is preliminary data.</text>
</comment>
<evidence type="ECO:0000313" key="3">
    <source>
        <dbReference type="Proteomes" id="UP000033497"/>
    </source>
</evidence>
<dbReference type="EMBL" id="JSVU01000003">
    <property type="protein sequence ID" value="KJJ39053.1"/>
    <property type="molecule type" value="Genomic_DNA"/>
</dbReference>
<gene>
    <name evidence="2" type="ORF">MB09_06415</name>
</gene>
<dbReference type="PANTHER" id="PTHR43581:SF4">
    <property type="entry name" value="ATP_GTP PHOSPHATASE"/>
    <property type="match status" value="1"/>
</dbReference>
<reference evidence="2 3" key="1">
    <citation type="submission" date="2014-10" db="EMBL/GenBank/DDBJ databases">
        <title>Genome sequencing of Vitellibacter vladivostokensis KMM 3516.</title>
        <authorList>
            <person name="Thevarajoo S."/>
            <person name="Selvaratnam C."/>
            <person name="Goh K.M."/>
            <person name="Chong C.S."/>
        </authorList>
    </citation>
    <scope>NUCLEOTIDE SEQUENCE [LARGE SCALE GENOMIC DNA]</scope>
    <source>
        <strain evidence="2 3">KMM 3516</strain>
    </source>
</reference>
<name>A0ABR5DJU2_9FLAO</name>
<dbReference type="RefSeq" id="WP_045080047.1">
    <property type="nucleotide sequence ID" value="NZ_JSVU01000003.1"/>
</dbReference>
<dbReference type="Gene3D" id="3.40.50.300">
    <property type="entry name" value="P-loop containing nucleotide triphosphate hydrolases"/>
    <property type="match status" value="1"/>
</dbReference>
<protein>
    <recommendedName>
        <fullName evidence="1">ATPase AAA-type core domain-containing protein</fullName>
    </recommendedName>
</protein>
<dbReference type="Pfam" id="PF13304">
    <property type="entry name" value="AAA_21"/>
    <property type="match status" value="1"/>
</dbReference>
<dbReference type="Proteomes" id="UP000033497">
    <property type="component" value="Unassembled WGS sequence"/>
</dbReference>
<accession>A0ABR5DJU2</accession>
<dbReference type="PANTHER" id="PTHR43581">
    <property type="entry name" value="ATP/GTP PHOSPHATASE"/>
    <property type="match status" value="1"/>
</dbReference>
<evidence type="ECO:0000313" key="2">
    <source>
        <dbReference type="EMBL" id="KJJ39053.1"/>
    </source>
</evidence>
<dbReference type="SUPFAM" id="SSF52540">
    <property type="entry name" value="P-loop containing nucleoside triphosphate hydrolases"/>
    <property type="match status" value="1"/>
</dbReference>
<dbReference type="InterPro" id="IPR003959">
    <property type="entry name" value="ATPase_AAA_core"/>
</dbReference>
<dbReference type="InterPro" id="IPR051396">
    <property type="entry name" value="Bact_Antivir_Def_Nuclease"/>
</dbReference>